<evidence type="ECO:0000256" key="1">
    <source>
        <dbReference type="SAM" id="MobiDB-lite"/>
    </source>
</evidence>
<reference evidence="3" key="1">
    <citation type="submission" date="2021-09" db="EMBL/GenBank/DDBJ databases">
        <authorList>
            <consortium name="AG Swart"/>
            <person name="Singh M."/>
            <person name="Singh A."/>
            <person name="Seah K."/>
            <person name="Emmerich C."/>
        </authorList>
    </citation>
    <scope>NUCLEOTIDE SEQUENCE</scope>
    <source>
        <strain evidence="3">ATCC30299</strain>
    </source>
</reference>
<dbReference type="AlphaFoldDB" id="A0AAU9I929"/>
<evidence type="ECO:0000313" key="4">
    <source>
        <dbReference type="Proteomes" id="UP001162131"/>
    </source>
</evidence>
<proteinExistence type="predicted"/>
<keyword evidence="2" id="KW-0812">Transmembrane</keyword>
<keyword evidence="2" id="KW-1133">Transmembrane helix</keyword>
<feature type="transmembrane region" description="Helical" evidence="2">
    <location>
        <begin position="7"/>
        <end position="26"/>
    </location>
</feature>
<feature type="compositionally biased region" description="Basic and acidic residues" evidence="1">
    <location>
        <begin position="66"/>
        <end position="79"/>
    </location>
</feature>
<protein>
    <submittedName>
        <fullName evidence="3">Uncharacterized protein</fullName>
    </submittedName>
</protein>
<evidence type="ECO:0000256" key="2">
    <source>
        <dbReference type="SAM" id="Phobius"/>
    </source>
</evidence>
<keyword evidence="2" id="KW-0472">Membrane</keyword>
<feature type="transmembrane region" description="Helical" evidence="2">
    <location>
        <begin position="46"/>
        <end position="65"/>
    </location>
</feature>
<dbReference type="EMBL" id="CAJZBQ010000005">
    <property type="protein sequence ID" value="CAG9311793.1"/>
    <property type="molecule type" value="Genomic_DNA"/>
</dbReference>
<evidence type="ECO:0000313" key="3">
    <source>
        <dbReference type="EMBL" id="CAG9311793.1"/>
    </source>
</evidence>
<dbReference type="Proteomes" id="UP001162131">
    <property type="component" value="Unassembled WGS sequence"/>
</dbReference>
<gene>
    <name evidence="3" type="ORF">BSTOLATCC_MIC5053</name>
</gene>
<name>A0AAU9I929_9CILI</name>
<keyword evidence="4" id="KW-1185">Reference proteome</keyword>
<comment type="caution">
    <text evidence="3">The sequence shown here is derived from an EMBL/GenBank/DDBJ whole genome shotgun (WGS) entry which is preliminary data.</text>
</comment>
<sequence>MGFCRSYCLVTAIIGAIFLLGLGAALSSDYKYIEMDDKPSHANLCYWTALVYAILAIVLGIWQYSSEKKEKSSKKVSDKKGKKNKKSEQIANPAFESASLTTSLLVKEGKKDKKH</sequence>
<feature type="region of interest" description="Disordered" evidence="1">
    <location>
        <begin position="66"/>
        <end position="94"/>
    </location>
</feature>
<accession>A0AAU9I929</accession>
<organism evidence="3 4">
    <name type="scientific">Blepharisma stoltei</name>
    <dbReference type="NCBI Taxonomy" id="1481888"/>
    <lineage>
        <taxon>Eukaryota</taxon>
        <taxon>Sar</taxon>
        <taxon>Alveolata</taxon>
        <taxon>Ciliophora</taxon>
        <taxon>Postciliodesmatophora</taxon>
        <taxon>Heterotrichea</taxon>
        <taxon>Heterotrichida</taxon>
        <taxon>Blepharismidae</taxon>
        <taxon>Blepharisma</taxon>
    </lineage>
</organism>